<feature type="region of interest" description="Disordered" evidence="2">
    <location>
        <begin position="634"/>
        <end position="669"/>
    </location>
</feature>
<feature type="region of interest" description="Disordered" evidence="2">
    <location>
        <begin position="166"/>
        <end position="193"/>
    </location>
</feature>
<dbReference type="EMBL" id="CAJOBB010000103">
    <property type="protein sequence ID" value="CAF3562974.1"/>
    <property type="molecule type" value="Genomic_DNA"/>
</dbReference>
<accession>A0A818L4B0</accession>
<dbReference type="InterPro" id="IPR001102">
    <property type="entry name" value="Transglutaminase_N"/>
</dbReference>
<evidence type="ECO:0000256" key="2">
    <source>
        <dbReference type="SAM" id="MobiDB-lite"/>
    </source>
</evidence>
<feature type="compositionally biased region" description="Basic and acidic residues" evidence="2">
    <location>
        <begin position="646"/>
        <end position="667"/>
    </location>
</feature>
<feature type="compositionally biased region" description="Basic and acidic residues" evidence="2">
    <location>
        <begin position="917"/>
        <end position="941"/>
    </location>
</feature>
<feature type="compositionally biased region" description="Polar residues" evidence="2">
    <location>
        <begin position="146"/>
        <end position="157"/>
    </location>
</feature>
<name>A0A818L4B0_9BILA</name>
<dbReference type="InterPro" id="IPR002931">
    <property type="entry name" value="Transglutaminase-like"/>
</dbReference>
<dbReference type="Gene3D" id="2.60.40.10">
    <property type="entry name" value="Immunoglobulins"/>
    <property type="match status" value="3"/>
</dbReference>
<proteinExistence type="inferred from homology"/>
<dbReference type="PANTHER" id="PTHR11590">
    <property type="entry name" value="PROTEIN-GLUTAMINE GAMMA-GLUTAMYLTRANSFERASE"/>
    <property type="match status" value="1"/>
</dbReference>
<dbReference type="InterPro" id="IPR036238">
    <property type="entry name" value="Transglutaminase_C_sf"/>
</dbReference>
<comment type="similarity">
    <text evidence="1">Belongs to the transglutaminase superfamily. Transglutaminase family.</text>
</comment>
<dbReference type="PANTHER" id="PTHR11590:SF40">
    <property type="entry name" value="HEMOCYTE PROTEIN-GLUTAMINE GAMMA-GLUTAMYLTRANSFERASE-LIKE PROTEIN"/>
    <property type="match status" value="1"/>
</dbReference>
<protein>
    <recommendedName>
        <fullName evidence="3">Transglutaminase-like domain-containing protein</fullName>
    </recommendedName>
</protein>
<evidence type="ECO:0000313" key="4">
    <source>
        <dbReference type="EMBL" id="CAF3562974.1"/>
    </source>
</evidence>
<reference evidence="4" key="1">
    <citation type="submission" date="2021-02" db="EMBL/GenBank/DDBJ databases">
        <authorList>
            <person name="Nowell W R."/>
        </authorList>
    </citation>
    <scope>NUCLEOTIDE SEQUENCE</scope>
</reference>
<evidence type="ECO:0000259" key="3">
    <source>
        <dbReference type="SMART" id="SM00460"/>
    </source>
</evidence>
<dbReference type="AlphaFoldDB" id="A0A818L4B0"/>
<dbReference type="SUPFAM" id="SSF49309">
    <property type="entry name" value="Transglutaminase, two C-terminal domains"/>
    <property type="match status" value="2"/>
</dbReference>
<dbReference type="Gene3D" id="3.90.260.10">
    <property type="entry name" value="Transglutaminase-like"/>
    <property type="match status" value="1"/>
</dbReference>
<comment type="caution">
    <text evidence="4">The sequence shown here is derived from an EMBL/GenBank/DDBJ whole genome shotgun (WGS) entry which is preliminary data.</text>
</comment>
<dbReference type="Pfam" id="PF01841">
    <property type="entry name" value="Transglut_core"/>
    <property type="match status" value="1"/>
</dbReference>
<dbReference type="InterPro" id="IPR050779">
    <property type="entry name" value="Transglutaminase"/>
</dbReference>
<feature type="compositionally biased region" description="Acidic residues" evidence="2">
    <location>
        <begin position="166"/>
        <end position="176"/>
    </location>
</feature>
<feature type="compositionally biased region" description="Basic and acidic residues" evidence="2">
    <location>
        <begin position="956"/>
        <end position="969"/>
    </location>
</feature>
<dbReference type="InterPro" id="IPR013783">
    <property type="entry name" value="Ig-like_fold"/>
</dbReference>
<feature type="compositionally biased region" description="Polar residues" evidence="2">
    <location>
        <begin position="1127"/>
        <end position="1136"/>
    </location>
</feature>
<dbReference type="Pfam" id="PF00868">
    <property type="entry name" value="Transglut_N"/>
    <property type="match status" value="1"/>
</dbReference>
<feature type="domain" description="Transglutaminase-like" evidence="3">
    <location>
        <begin position="474"/>
        <end position="567"/>
    </location>
</feature>
<dbReference type="SUPFAM" id="SSF81296">
    <property type="entry name" value="E set domains"/>
    <property type="match status" value="1"/>
</dbReference>
<gene>
    <name evidence="4" type="ORF">KXQ929_LOCUS3238</name>
</gene>
<organism evidence="4 5">
    <name type="scientific">Adineta steineri</name>
    <dbReference type="NCBI Taxonomy" id="433720"/>
    <lineage>
        <taxon>Eukaryota</taxon>
        <taxon>Metazoa</taxon>
        <taxon>Spiralia</taxon>
        <taxon>Gnathifera</taxon>
        <taxon>Rotifera</taxon>
        <taxon>Eurotatoria</taxon>
        <taxon>Bdelloidea</taxon>
        <taxon>Adinetida</taxon>
        <taxon>Adinetidae</taxon>
        <taxon>Adineta</taxon>
    </lineage>
</organism>
<feature type="compositionally biased region" description="Basic and acidic residues" evidence="2">
    <location>
        <begin position="883"/>
        <end position="905"/>
    </location>
</feature>
<dbReference type="Proteomes" id="UP000663868">
    <property type="component" value="Unassembled WGS sequence"/>
</dbReference>
<dbReference type="InterPro" id="IPR014756">
    <property type="entry name" value="Ig_E-set"/>
</dbReference>
<dbReference type="InterPro" id="IPR038765">
    <property type="entry name" value="Papain-like_cys_pep_sf"/>
</dbReference>
<feature type="region of interest" description="Disordered" evidence="2">
    <location>
        <begin position="883"/>
        <end position="1249"/>
    </location>
</feature>
<feature type="compositionally biased region" description="Basic and acidic residues" evidence="2">
    <location>
        <begin position="977"/>
        <end position="1120"/>
    </location>
</feature>
<dbReference type="SMART" id="SM00460">
    <property type="entry name" value="TGc"/>
    <property type="match status" value="1"/>
</dbReference>
<evidence type="ECO:0000313" key="5">
    <source>
        <dbReference type="Proteomes" id="UP000663868"/>
    </source>
</evidence>
<dbReference type="SUPFAM" id="SSF54001">
    <property type="entry name" value="Cysteine proteinases"/>
    <property type="match status" value="1"/>
</dbReference>
<evidence type="ECO:0000256" key="1">
    <source>
        <dbReference type="ARBA" id="ARBA00005968"/>
    </source>
</evidence>
<sequence length="1249" mass="140165">MAQITTSRRFHQKNSFYEKNLTVPSLVVHINKTGIITKPINNYTYRTEDYLQQREKQPINKSTFPLTSKTTWKNVMQQRRILENDQAEIDRAISTIDSIHGSFNRSLLIPYNQVYPSLYGDDDKSSHLMKTFCQSQDHYMKDEDNNNTTHETSSSFGFCQDTDSDIDSSEIDDDDDEKKKSYDSGYGSVMPRRPSRLIPIDVDIHTKKNMDEHSTSHYDIPGLVLRRGQPFSFTVTFNRDFEADQYHIYVRLAIGARSMISKKTQIRLLVDGTLNANGWAARKIPTEGEDEKKKNNRISLQVDSPSDAIIGKYTLLLEVRSAKKEEEFPMDKQDLTLFLFEVDIYFLFNPWKKEDACALQSPEQIAEYVMNEHGQIFLGSSDKPRPIPWYFGQFEKSALHAALTLLDNAQLPPQNRVDPSIILRILSSKICSNPGANNGIFSSSYNVRPITPEKNGLTSSTAILKHYLASNCRSVHGGSGTNWQHAAILCTLSRALGIPCRIVTVYNAACRADGTDNNDVHWDTKQRPLQKLNSDLICTSQVWNECWMRRVDLPNNEQDWQIIDSTPVPMCDGIRRTGPCPVSCLKKGDLGFRWDSPYIHSSINGNKSHWIVYPDGYMEMLDVERNKIGTKIITRSLTNETEPEDITERYKNEAESSDEAEKSDTQSKNDVNFELLVSEENRFGDTITLAVNVHNKSEEKRTIKTAFTICIASGTGPKSASYTDYPVQTLNLDGGKDETIQFKISPPQYMKYGPQENIVLKYFVNAQIPETNQTYTRDSSIIFIKDDVAKPFLNEDVIEIGKPVLMKIQIANTLSRPLNNGRVYIDGLGLNQIMRVNRSFAPKESTTLRVRLHPTRVGVSRLYITFIADCLYSSTQSIPLEITRDPVKTSDRPAKKSVDLPRKQSEPSGKPPIPSAKQDEPPKEQEEILQKQAEPAEKSDASPEATDQLSLATEMGTEKTDEPTEKTDEPSISTDEPSEKTDEPSEKIDEPSEKIDAASEKIDEPSEKTDEPSEKTDESSAKTDEPSAKTDEPSEKTDEPTEKTDESTEKPDEPSEKKDEQPLEKPNETSEKPDEAPEKADEAPEKQDEVPKESDKPAEKQDEPAAKPEEPSEKHDKSSEDQDETLSKTGTDVPSSTEEKSDTPDTVPPSESATITENQDESLASEAQPATLTLPTTPTVEAENPEITLSPDTTETKSDATPSENQAEDGDPADLQNIGNLTLPGGKSIDKDKISVDSLDMSNDRRTAE</sequence>
<dbReference type="InterPro" id="IPR036985">
    <property type="entry name" value="Transglutaminase-like_sf"/>
</dbReference>
<dbReference type="GO" id="GO:0003810">
    <property type="term" value="F:protein-glutamine gamma-glutamyltransferase activity"/>
    <property type="evidence" value="ECO:0007669"/>
    <property type="project" value="InterPro"/>
</dbReference>
<feature type="region of interest" description="Disordered" evidence="2">
    <location>
        <begin position="142"/>
        <end position="161"/>
    </location>
</feature>